<protein>
    <recommendedName>
        <fullName evidence="4">RRM domain-containing protein</fullName>
    </recommendedName>
</protein>
<proteinExistence type="predicted"/>
<organism evidence="2 3">
    <name type="scientific">Dovyalis caffra</name>
    <dbReference type="NCBI Taxonomy" id="77055"/>
    <lineage>
        <taxon>Eukaryota</taxon>
        <taxon>Viridiplantae</taxon>
        <taxon>Streptophyta</taxon>
        <taxon>Embryophyta</taxon>
        <taxon>Tracheophyta</taxon>
        <taxon>Spermatophyta</taxon>
        <taxon>Magnoliopsida</taxon>
        <taxon>eudicotyledons</taxon>
        <taxon>Gunneridae</taxon>
        <taxon>Pentapetalae</taxon>
        <taxon>rosids</taxon>
        <taxon>fabids</taxon>
        <taxon>Malpighiales</taxon>
        <taxon>Salicaceae</taxon>
        <taxon>Flacourtieae</taxon>
        <taxon>Dovyalis</taxon>
    </lineage>
</organism>
<keyword evidence="1" id="KW-0732">Signal</keyword>
<keyword evidence="3" id="KW-1185">Reference proteome</keyword>
<feature type="chain" id="PRO_5043438381" description="RRM domain-containing protein" evidence="1">
    <location>
        <begin position="22"/>
        <end position="425"/>
    </location>
</feature>
<dbReference type="PANTHER" id="PTHR33527:SF53">
    <property type="entry name" value="OS10G0561000 PROTEIN"/>
    <property type="match status" value="1"/>
</dbReference>
<reference evidence="2 3" key="1">
    <citation type="submission" date="2024-01" db="EMBL/GenBank/DDBJ databases">
        <authorList>
            <person name="Waweru B."/>
        </authorList>
    </citation>
    <scope>NUCLEOTIDE SEQUENCE [LARGE SCALE GENOMIC DNA]</scope>
</reference>
<evidence type="ECO:0000313" key="2">
    <source>
        <dbReference type="EMBL" id="CAK7356338.1"/>
    </source>
</evidence>
<sequence>MAGIGCLVDLLLFYTLERVLFNRMVCSMGKNSQQVKKVIALWLMLEEIGYHDLIRTINSYGNTTIEALFYEALQCLVCIQPNSVQPFEPDETPLLIGLFDEPMNLRFFYYNRGFMYKRYMHIMETVCEKIFGETKALEVDESSLKPAISPFGEGSSTGHEGTAIYAAGTSSGASGQAIGETSRQSSLNPDATEFFPGQTPEDSRTMFLTFSMGHPLSRHEIIDFFTTNWGDVIQDVFIERILPGKDPQFGRIVFTSSLVIPRILNAQTKAKFMVNRKHLWARIYVPRHRGLQRLTLRLVMEEIVAYNRNQQSPPLSKSPCFDIVNQFRNVLPDPSSAEMQGQASRGWITTGIGLLLDLKELVTMNGKKSRGSYCIKQHYNSGDWDHEFSQPKLQKFSSIQLLGYLCVLADITPDCRSKKQLQHTQ</sequence>
<feature type="signal peptide" evidence="1">
    <location>
        <begin position="1"/>
        <end position="21"/>
    </location>
</feature>
<evidence type="ECO:0000256" key="1">
    <source>
        <dbReference type="SAM" id="SignalP"/>
    </source>
</evidence>
<dbReference type="AlphaFoldDB" id="A0AAV1ST29"/>
<accession>A0AAV1ST29</accession>
<dbReference type="EMBL" id="CAWUPB010001197">
    <property type="protein sequence ID" value="CAK7356338.1"/>
    <property type="molecule type" value="Genomic_DNA"/>
</dbReference>
<evidence type="ECO:0008006" key="4">
    <source>
        <dbReference type="Google" id="ProtNLM"/>
    </source>
</evidence>
<gene>
    <name evidence="2" type="ORF">DCAF_LOCUS26609</name>
</gene>
<evidence type="ECO:0000313" key="3">
    <source>
        <dbReference type="Proteomes" id="UP001314170"/>
    </source>
</evidence>
<comment type="caution">
    <text evidence="2">The sequence shown here is derived from an EMBL/GenBank/DDBJ whole genome shotgun (WGS) entry which is preliminary data.</text>
</comment>
<name>A0AAV1ST29_9ROSI</name>
<dbReference type="PANTHER" id="PTHR33527">
    <property type="entry name" value="OS07G0274300 PROTEIN"/>
    <property type="match status" value="1"/>
</dbReference>
<dbReference type="Proteomes" id="UP001314170">
    <property type="component" value="Unassembled WGS sequence"/>
</dbReference>